<feature type="domain" description="GH3 C-terminal" evidence="5">
    <location>
        <begin position="549"/>
        <end position="662"/>
    </location>
</feature>
<feature type="domain" description="GH3 middle" evidence="4">
    <location>
        <begin position="451"/>
        <end position="534"/>
    </location>
</feature>
<dbReference type="PANTHER" id="PTHR31901">
    <property type="entry name" value="GH3 DOMAIN-CONTAINING PROTEIN"/>
    <property type="match status" value="1"/>
</dbReference>
<evidence type="ECO:0000313" key="6">
    <source>
        <dbReference type="EMBL" id="CAD6271035.1"/>
    </source>
</evidence>
<dbReference type="EMBL" id="CAJGYO010000016">
    <property type="protein sequence ID" value="CAD6271035.1"/>
    <property type="molecule type" value="Genomic_DNA"/>
</dbReference>
<evidence type="ECO:0008006" key="8">
    <source>
        <dbReference type="Google" id="ProtNLM"/>
    </source>
</evidence>
<dbReference type="Pfam" id="PF23572">
    <property type="entry name" value="GH3_C"/>
    <property type="match status" value="1"/>
</dbReference>
<comment type="similarity">
    <text evidence="1">Belongs to the IAA-amido conjugating enzyme family.</text>
</comment>
<dbReference type="Pfam" id="PF03321">
    <property type="entry name" value="GH3"/>
    <property type="match status" value="1"/>
</dbReference>
<name>A0A811RKR7_9POAL</name>
<proteinExistence type="inferred from homology"/>
<evidence type="ECO:0000259" key="5">
    <source>
        <dbReference type="Pfam" id="PF23572"/>
    </source>
</evidence>
<keyword evidence="2" id="KW-0436">Ligase</keyword>
<evidence type="ECO:0000256" key="2">
    <source>
        <dbReference type="ARBA" id="ARBA00022598"/>
    </source>
</evidence>
<evidence type="ECO:0000256" key="1">
    <source>
        <dbReference type="ARBA" id="ARBA00008068"/>
    </source>
</evidence>
<feature type="compositionally biased region" description="Acidic residues" evidence="3">
    <location>
        <begin position="152"/>
        <end position="165"/>
    </location>
</feature>
<feature type="region of interest" description="Disordered" evidence="3">
    <location>
        <begin position="9"/>
        <end position="54"/>
    </location>
</feature>
<accession>A0A811RKR7</accession>
<reference evidence="6" key="1">
    <citation type="submission" date="2020-10" db="EMBL/GenBank/DDBJ databases">
        <authorList>
            <person name="Han B."/>
            <person name="Lu T."/>
            <person name="Zhao Q."/>
            <person name="Huang X."/>
            <person name="Zhao Y."/>
        </authorList>
    </citation>
    <scope>NUCLEOTIDE SEQUENCE</scope>
</reference>
<evidence type="ECO:0000313" key="7">
    <source>
        <dbReference type="Proteomes" id="UP000604825"/>
    </source>
</evidence>
<dbReference type="GO" id="GO:0005737">
    <property type="term" value="C:cytoplasm"/>
    <property type="evidence" value="ECO:0007669"/>
    <property type="project" value="TreeGrafter"/>
</dbReference>
<dbReference type="Proteomes" id="UP000604825">
    <property type="component" value="Unassembled WGS sequence"/>
</dbReference>
<dbReference type="InterPro" id="IPR055377">
    <property type="entry name" value="GH3_M"/>
</dbReference>
<dbReference type="InterPro" id="IPR055378">
    <property type="entry name" value="GH3_C"/>
</dbReference>
<dbReference type="OrthoDB" id="10004661at2759"/>
<gene>
    <name evidence="6" type="ORF">NCGR_LOCUS54322</name>
</gene>
<dbReference type="Pfam" id="PF23571">
    <property type="entry name" value="GH3_M"/>
    <property type="match status" value="1"/>
</dbReference>
<organism evidence="6 7">
    <name type="scientific">Miscanthus lutarioriparius</name>
    <dbReference type="NCBI Taxonomy" id="422564"/>
    <lineage>
        <taxon>Eukaryota</taxon>
        <taxon>Viridiplantae</taxon>
        <taxon>Streptophyta</taxon>
        <taxon>Embryophyta</taxon>
        <taxon>Tracheophyta</taxon>
        <taxon>Spermatophyta</taxon>
        <taxon>Magnoliopsida</taxon>
        <taxon>Liliopsida</taxon>
        <taxon>Poales</taxon>
        <taxon>Poaceae</taxon>
        <taxon>PACMAD clade</taxon>
        <taxon>Panicoideae</taxon>
        <taxon>Andropogonodae</taxon>
        <taxon>Andropogoneae</taxon>
        <taxon>Saccharinae</taxon>
        <taxon>Miscanthus</taxon>
    </lineage>
</organism>
<dbReference type="PANTHER" id="PTHR31901:SF5">
    <property type="entry name" value="JASMONOYL--L-AMINO ACID SYNTHETASE JAR1"/>
    <property type="match status" value="1"/>
</dbReference>
<protein>
    <recommendedName>
        <fullName evidence="8">Jasmonic acid-amido synthetase JAR1</fullName>
    </recommendedName>
</protein>
<dbReference type="GO" id="GO:0016881">
    <property type="term" value="F:acid-amino acid ligase activity"/>
    <property type="evidence" value="ECO:0007669"/>
    <property type="project" value="TreeGrafter"/>
</dbReference>
<comment type="caution">
    <text evidence="6">The sequence shown here is derived from an EMBL/GenBank/DDBJ whole genome shotgun (WGS) entry which is preliminary data.</text>
</comment>
<keyword evidence="7" id="KW-1185">Reference proteome</keyword>
<evidence type="ECO:0000256" key="3">
    <source>
        <dbReference type="SAM" id="MobiDB-lite"/>
    </source>
</evidence>
<sequence length="687" mass="75395">MWKSAAAAAATGTKTSALSKSHGASRTARGHEERRPRCALHKNGRRAGAGHDAAAIGETKSVDAARCFVVGDNASGNITHHLARRYARDPSTFANVSLADLIAIQPIYASEERTPAELRLVGAPPMTKTPLSSCPWHLAGGKGEEGPLAGGEGEEGELADGEGEEQVPACRDLEPYIHRIADGDSSPLLTGKPVTSLSLSSGTTQGKPKFLPFTDELLETTLQIFQTSYAFRNCEYPIGRGKALQFIYGSKQVVTKGGILATTATTNLYRRARYKEGMKDIQSQCCSPDEVVFGPDFNQSLYCHLLCGLIYSDEVHQVFSPFAHSLVHAFQTFEEVWEDLCADIRGGVLSEKVTVPSIREAVTKILKPNPELADLIYKKCTGLSNWYDVIPALWPNAKYVYGIMTGSMEPYLKKLRHYAGHLPLISADYGASEGWVGANINPTLPPEQVTYAVLPQTGYFEFIRLEKPEGEEAENSASIHYIESEPVGLTEVEVGKIYEVVITTFGGLYRYRLGDIVKVAGFHNSTPELRFICRRSLVLSINIDKNTEKDLQLAVEEAAKLLDAEKLEIVDFTSFVEKSSDPGRYVIFWELSSDAREDVLRSCANCLDLAFVDAGYTGSRKIRAIGPLELRILKKGTFKEILDHFLSLGGAVSQFKAPRFVSPLNVKVLQILSRNTTRSYFSTAYGL</sequence>
<dbReference type="AlphaFoldDB" id="A0A811RKR7"/>
<evidence type="ECO:0000259" key="4">
    <source>
        <dbReference type="Pfam" id="PF23571"/>
    </source>
</evidence>
<dbReference type="InterPro" id="IPR004993">
    <property type="entry name" value="GH3"/>
</dbReference>
<feature type="region of interest" description="Disordered" evidence="3">
    <location>
        <begin position="141"/>
        <end position="165"/>
    </location>
</feature>
<dbReference type="InterPro" id="IPR029058">
    <property type="entry name" value="AB_hydrolase_fold"/>
</dbReference>
<dbReference type="Gene3D" id="3.40.50.1820">
    <property type="entry name" value="alpha/beta hydrolase"/>
    <property type="match status" value="1"/>
</dbReference>
<feature type="compositionally biased region" description="Low complexity" evidence="3">
    <location>
        <begin position="9"/>
        <end position="21"/>
    </location>
</feature>